<evidence type="ECO:0000313" key="2">
    <source>
        <dbReference type="Proteomes" id="UP000249547"/>
    </source>
</evidence>
<organism evidence="1 2">
    <name type="scientific">Chitinophaga skermanii</name>
    <dbReference type="NCBI Taxonomy" id="331697"/>
    <lineage>
        <taxon>Bacteria</taxon>
        <taxon>Pseudomonadati</taxon>
        <taxon>Bacteroidota</taxon>
        <taxon>Chitinophagia</taxon>
        <taxon>Chitinophagales</taxon>
        <taxon>Chitinophagaceae</taxon>
        <taxon>Chitinophaga</taxon>
    </lineage>
</organism>
<keyword evidence="2" id="KW-1185">Reference proteome</keyword>
<evidence type="ECO:0000313" key="1">
    <source>
        <dbReference type="EMBL" id="RAJ08688.1"/>
    </source>
</evidence>
<dbReference type="Proteomes" id="UP000249547">
    <property type="component" value="Unassembled WGS sequence"/>
</dbReference>
<dbReference type="RefSeq" id="WP_158538553.1">
    <property type="nucleotide sequence ID" value="NZ_QLLL01000002.1"/>
</dbReference>
<proteinExistence type="predicted"/>
<dbReference type="AlphaFoldDB" id="A0A327QY64"/>
<reference evidence="1 2" key="1">
    <citation type="submission" date="2018-06" db="EMBL/GenBank/DDBJ databases">
        <title>Genomic Encyclopedia of Archaeal and Bacterial Type Strains, Phase II (KMG-II): from individual species to whole genera.</title>
        <authorList>
            <person name="Goeker M."/>
        </authorList>
    </citation>
    <scope>NUCLEOTIDE SEQUENCE [LARGE SCALE GENOMIC DNA]</scope>
    <source>
        <strain evidence="1 2">DSM 23857</strain>
    </source>
</reference>
<dbReference type="EMBL" id="QLLL01000002">
    <property type="protein sequence ID" value="RAJ08688.1"/>
    <property type="molecule type" value="Genomic_DNA"/>
</dbReference>
<gene>
    <name evidence="1" type="ORF">LX64_01342</name>
</gene>
<accession>A0A327QY64</accession>
<sequence>MQTLGKTLNRIMMQQINGGKSTEGNCPHIINDCGECPWMYCLCDEFALKCIG</sequence>
<name>A0A327QY64_9BACT</name>
<protein>
    <submittedName>
        <fullName evidence="1">Uncharacterized protein</fullName>
    </submittedName>
</protein>
<comment type="caution">
    <text evidence="1">The sequence shown here is derived from an EMBL/GenBank/DDBJ whole genome shotgun (WGS) entry which is preliminary data.</text>
</comment>